<keyword evidence="1" id="KW-0472">Membrane</keyword>
<keyword evidence="3" id="KW-1185">Reference proteome</keyword>
<dbReference type="AlphaFoldDB" id="A0A5C4WJ32"/>
<organism evidence="2 3">
    <name type="scientific">Nocardioides albidus</name>
    <dbReference type="NCBI Taxonomy" id="1517589"/>
    <lineage>
        <taxon>Bacteria</taxon>
        <taxon>Bacillati</taxon>
        <taxon>Actinomycetota</taxon>
        <taxon>Actinomycetes</taxon>
        <taxon>Propionibacteriales</taxon>
        <taxon>Nocardioidaceae</taxon>
        <taxon>Nocardioides</taxon>
    </lineage>
</organism>
<gene>
    <name evidence="2" type="ORF">FHP29_02705</name>
</gene>
<evidence type="ECO:0000313" key="3">
    <source>
        <dbReference type="Proteomes" id="UP000313231"/>
    </source>
</evidence>
<comment type="caution">
    <text evidence="2">The sequence shown here is derived from an EMBL/GenBank/DDBJ whole genome shotgun (WGS) entry which is preliminary data.</text>
</comment>
<dbReference type="Proteomes" id="UP000313231">
    <property type="component" value="Unassembled WGS sequence"/>
</dbReference>
<dbReference type="RefSeq" id="WP_139621323.1">
    <property type="nucleotide sequence ID" value="NZ_VDMP01000014.1"/>
</dbReference>
<name>A0A5C4WJ32_9ACTN</name>
<dbReference type="EMBL" id="VDMP01000014">
    <property type="protein sequence ID" value="TNM48214.1"/>
    <property type="molecule type" value="Genomic_DNA"/>
</dbReference>
<accession>A0A5C4WJ32</accession>
<reference evidence="2 3" key="1">
    <citation type="journal article" date="2016" name="Int. J. Syst. Evol. Microbiol.">
        <title>Nocardioides albidus sp. nov., an actinobacterium isolated from garden soil.</title>
        <authorList>
            <person name="Singh H."/>
            <person name="Du J."/>
            <person name="Trinh H."/>
            <person name="Won K."/>
            <person name="Yang J.E."/>
            <person name="Yin C."/>
            <person name="Kook M."/>
            <person name="Yi T.H."/>
        </authorList>
    </citation>
    <scope>NUCLEOTIDE SEQUENCE [LARGE SCALE GENOMIC DNA]</scope>
    <source>
        <strain evidence="2 3">CCTCC AB 2015297</strain>
    </source>
</reference>
<proteinExistence type="predicted"/>
<feature type="transmembrane region" description="Helical" evidence="1">
    <location>
        <begin position="56"/>
        <end position="77"/>
    </location>
</feature>
<keyword evidence="1" id="KW-1133">Transmembrane helix</keyword>
<keyword evidence="1" id="KW-0812">Transmembrane</keyword>
<evidence type="ECO:0000313" key="2">
    <source>
        <dbReference type="EMBL" id="TNM48214.1"/>
    </source>
</evidence>
<sequence>MVLLHAAGLGILAAWIARYFDRLDERCPWYDDEGTMAAPRSLQGRLVCGDSGVSEVYWLLVVGAVAALMLVALALWLVRRTAWAVVAVLLAALVPVGIAETSLRLEDTCSKAQWAAYGAEGCETNREAR</sequence>
<evidence type="ECO:0000256" key="1">
    <source>
        <dbReference type="SAM" id="Phobius"/>
    </source>
</evidence>
<protein>
    <submittedName>
        <fullName evidence="2">Uncharacterized protein</fullName>
    </submittedName>
</protein>
<dbReference type="OrthoDB" id="3788301at2"/>
<feature type="transmembrane region" description="Helical" evidence="1">
    <location>
        <begin position="82"/>
        <end position="99"/>
    </location>
</feature>